<dbReference type="OrthoDB" id="4376109at2"/>
<keyword evidence="4" id="KW-1133">Transmembrane helix</keyword>
<dbReference type="SMART" id="SM00318">
    <property type="entry name" value="SNc"/>
    <property type="match status" value="1"/>
</dbReference>
<dbReference type="Pfam" id="PF00565">
    <property type="entry name" value="SNase"/>
    <property type="match status" value="1"/>
</dbReference>
<evidence type="ECO:0000313" key="6">
    <source>
        <dbReference type="EMBL" id="SEV88324.1"/>
    </source>
</evidence>
<proteinExistence type="predicted"/>
<dbReference type="SUPFAM" id="SSF50199">
    <property type="entry name" value="Staphylococcal nuclease"/>
    <property type="match status" value="1"/>
</dbReference>
<feature type="transmembrane region" description="Helical" evidence="4">
    <location>
        <begin position="30"/>
        <end position="49"/>
    </location>
</feature>
<sequence>MNRKNIRNQKSNYGLPLNKRQLKSIANKKYGIPFIIILVIVVGLITIFGEDEETPQGTTEISNGEIVPGERYEVEVSRYIDGDTAEFYFNGEAERFRFIIIDAPEIDREYNNHDPYAIESLERVEELLDNADTITVEFDTGEIQDNYDRYLAYVYADDVLLNVQLVEEGLASVRYTNTDNRKYIDDMYDAEETAKEKTLGIWSE</sequence>
<dbReference type="Proteomes" id="UP000243605">
    <property type="component" value="Unassembled WGS sequence"/>
</dbReference>
<name>A0A662Z5D5_9STAP</name>
<organism evidence="6 7">
    <name type="scientific">Aliicoccus persicus</name>
    <dbReference type="NCBI Taxonomy" id="930138"/>
    <lineage>
        <taxon>Bacteria</taxon>
        <taxon>Bacillati</taxon>
        <taxon>Bacillota</taxon>
        <taxon>Bacilli</taxon>
        <taxon>Bacillales</taxon>
        <taxon>Staphylococcaceae</taxon>
        <taxon>Aliicoccus</taxon>
    </lineage>
</organism>
<evidence type="ECO:0000256" key="2">
    <source>
        <dbReference type="ARBA" id="ARBA00022759"/>
    </source>
</evidence>
<keyword evidence="2" id="KW-0255">Endonuclease</keyword>
<evidence type="ECO:0000256" key="4">
    <source>
        <dbReference type="SAM" id="Phobius"/>
    </source>
</evidence>
<dbReference type="Gene3D" id="2.40.50.90">
    <property type="match status" value="1"/>
</dbReference>
<dbReference type="GO" id="GO:0004519">
    <property type="term" value="F:endonuclease activity"/>
    <property type="evidence" value="ECO:0007669"/>
    <property type="project" value="UniProtKB-KW"/>
</dbReference>
<keyword evidence="3" id="KW-0378">Hydrolase</keyword>
<dbReference type="InterPro" id="IPR035437">
    <property type="entry name" value="SNase_OB-fold_sf"/>
</dbReference>
<evidence type="ECO:0000313" key="7">
    <source>
        <dbReference type="Proteomes" id="UP000243605"/>
    </source>
</evidence>
<dbReference type="GO" id="GO:0016787">
    <property type="term" value="F:hydrolase activity"/>
    <property type="evidence" value="ECO:0007669"/>
    <property type="project" value="UniProtKB-KW"/>
</dbReference>
<evidence type="ECO:0000256" key="1">
    <source>
        <dbReference type="ARBA" id="ARBA00022722"/>
    </source>
</evidence>
<gene>
    <name evidence="6" type="ORF">SAMN05192557_0713</name>
</gene>
<reference evidence="6 7" key="1">
    <citation type="submission" date="2016-10" db="EMBL/GenBank/DDBJ databases">
        <authorList>
            <person name="Varghese N."/>
            <person name="Submissions S."/>
        </authorList>
    </citation>
    <scope>NUCLEOTIDE SEQUENCE [LARGE SCALE GENOMIC DNA]</scope>
    <source>
        <strain evidence="6 7">IBRC-M10081</strain>
    </source>
</reference>
<keyword evidence="1" id="KW-0540">Nuclease</keyword>
<dbReference type="AlphaFoldDB" id="A0A662Z5D5"/>
<dbReference type="RefSeq" id="WP_091473935.1">
    <property type="nucleotide sequence ID" value="NZ_FOIT01000001.1"/>
</dbReference>
<evidence type="ECO:0000259" key="5">
    <source>
        <dbReference type="PROSITE" id="PS50830"/>
    </source>
</evidence>
<dbReference type="PROSITE" id="PS50830">
    <property type="entry name" value="TNASE_3"/>
    <property type="match status" value="1"/>
</dbReference>
<keyword evidence="4" id="KW-0472">Membrane</keyword>
<dbReference type="EMBL" id="FOIT01000001">
    <property type="protein sequence ID" value="SEV88324.1"/>
    <property type="molecule type" value="Genomic_DNA"/>
</dbReference>
<keyword evidence="7" id="KW-1185">Reference proteome</keyword>
<feature type="domain" description="TNase-like" evidence="5">
    <location>
        <begin position="70"/>
        <end position="204"/>
    </location>
</feature>
<dbReference type="PANTHER" id="PTHR12302">
    <property type="entry name" value="EBNA2 BINDING PROTEIN P100"/>
    <property type="match status" value="1"/>
</dbReference>
<protein>
    <submittedName>
        <fullName evidence="6">Micrococcal nuclease</fullName>
    </submittedName>
</protein>
<accession>A0A662Z5D5</accession>
<dbReference type="PANTHER" id="PTHR12302:SF3">
    <property type="entry name" value="SERINE_THREONINE-PROTEIN KINASE 31"/>
    <property type="match status" value="1"/>
</dbReference>
<evidence type="ECO:0000256" key="3">
    <source>
        <dbReference type="ARBA" id="ARBA00022801"/>
    </source>
</evidence>
<dbReference type="InterPro" id="IPR016071">
    <property type="entry name" value="Staphylococal_nuclease_OB-fold"/>
</dbReference>
<keyword evidence="4" id="KW-0812">Transmembrane</keyword>